<dbReference type="Gene3D" id="3.40.50.300">
    <property type="entry name" value="P-loop containing nucleotide triphosphate hydrolases"/>
    <property type="match status" value="2"/>
</dbReference>
<dbReference type="SMART" id="SM00487">
    <property type="entry name" value="DEXDc"/>
    <property type="match status" value="1"/>
</dbReference>
<sequence>MSHFKDFQLNSVFQKNLERLGFVTPTPIQAQALPDALQGRDLIGLAQTGTGKTAAFGLPLLQKLLKGPRGTLRGLILAPTRELAEQTRTILEQLGRNTRLRVISLYGGVGIQPQIAALRRGVDIAVCCPGRLLDHVDRGTVDLRSVEVLVLDEADRMFDMGFLPDIRKIVEHLPVQRQTLLFSATMPSAMRTLGKTIMREPRTIQVGATAPVESITHTFYPVGPSRKGALLKDILGRLDRGRVIVFTRTKHRSTSLAKQLANAGHRAVALNGDMTQGKRQRALDGFHRGRYRVLVATDVAARGIDVSKVSHVINFDVPDTVDAYIHRVGRTGRVCETGEAYTFVCAEDRFMESALKRTLGKHLSYCILEDYCPPRHQKPAAGHFRPARRTRRPSGRTARAWN</sequence>
<comment type="catalytic activity">
    <reaction evidence="8">
        <text>ATP + H2O = ADP + phosphate + H(+)</text>
        <dbReference type="Rhea" id="RHEA:13065"/>
        <dbReference type="ChEBI" id="CHEBI:15377"/>
        <dbReference type="ChEBI" id="CHEBI:15378"/>
        <dbReference type="ChEBI" id="CHEBI:30616"/>
        <dbReference type="ChEBI" id="CHEBI:43474"/>
        <dbReference type="ChEBI" id="CHEBI:456216"/>
        <dbReference type="EC" id="3.6.4.13"/>
    </reaction>
</comment>
<dbReference type="Pfam" id="PF00270">
    <property type="entry name" value="DEAD"/>
    <property type="match status" value="1"/>
</dbReference>
<dbReference type="Pfam" id="PF00271">
    <property type="entry name" value="Helicase_C"/>
    <property type="match status" value="1"/>
</dbReference>
<evidence type="ECO:0000256" key="4">
    <source>
        <dbReference type="ARBA" id="ARBA00022801"/>
    </source>
</evidence>
<dbReference type="InterPro" id="IPR014001">
    <property type="entry name" value="Helicase_ATP-bd"/>
</dbReference>
<dbReference type="GO" id="GO:0016787">
    <property type="term" value="F:hydrolase activity"/>
    <property type="evidence" value="ECO:0007669"/>
    <property type="project" value="UniProtKB-KW"/>
</dbReference>
<evidence type="ECO:0000259" key="13">
    <source>
        <dbReference type="PROSITE" id="PS51192"/>
    </source>
</evidence>
<keyword evidence="5 11" id="KW-0347">Helicase</keyword>
<dbReference type="PANTHER" id="PTHR47959">
    <property type="entry name" value="ATP-DEPENDENT RNA HELICASE RHLE-RELATED"/>
    <property type="match status" value="1"/>
</dbReference>
<feature type="region of interest" description="Disordered" evidence="12">
    <location>
        <begin position="378"/>
        <end position="402"/>
    </location>
</feature>
<evidence type="ECO:0000256" key="2">
    <source>
        <dbReference type="ARBA" id="ARBA00022490"/>
    </source>
</evidence>
<evidence type="ECO:0000256" key="8">
    <source>
        <dbReference type="ARBA" id="ARBA00047984"/>
    </source>
</evidence>
<dbReference type="PROSITE" id="PS51194">
    <property type="entry name" value="HELICASE_CTER"/>
    <property type="match status" value="1"/>
</dbReference>
<dbReference type="InterPro" id="IPR000629">
    <property type="entry name" value="RNA-helicase_DEAD-box_CS"/>
</dbReference>
<dbReference type="InterPro" id="IPR044742">
    <property type="entry name" value="DEAD/DEAH_RhlB"/>
</dbReference>
<evidence type="ECO:0000256" key="3">
    <source>
        <dbReference type="ARBA" id="ARBA00022741"/>
    </source>
</evidence>
<accession>A0A1W1WYK5</accession>
<keyword evidence="3 11" id="KW-0547">Nucleotide-binding</keyword>
<evidence type="ECO:0000313" key="16">
    <source>
        <dbReference type="EMBL" id="SMC16734.1"/>
    </source>
</evidence>
<feature type="short sequence motif" description="Q motif" evidence="10">
    <location>
        <begin position="2"/>
        <end position="30"/>
    </location>
</feature>
<dbReference type="GO" id="GO:0003724">
    <property type="term" value="F:RNA helicase activity"/>
    <property type="evidence" value="ECO:0007669"/>
    <property type="project" value="UniProtKB-EC"/>
</dbReference>
<evidence type="ECO:0000256" key="10">
    <source>
        <dbReference type="PROSITE-ProRule" id="PRU00552"/>
    </source>
</evidence>
<dbReference type="PROSITE" id="PS51195">
    <property type="entry name" value="Q_MOTIF"/>
    <property type="match status" value="1"/>
</dbReference>
<dbReference type="GO" id="GO:0005524">
    <property type="term" value="F:ATP binding"/>
    <property type="evidence" value="ECO:0007669"/>
    <property type="project" value="UniProtKB-KW"/>
</dbReference>
<dbReference type="InterPro" id="IPR014014">
    <property type="entry name" value="RNA_helicase_DEAD_Q_motif"/>
</dbReference>
<keyword evidence="2" id="KW-0963">Cytoplasm</keyword>
<feature type="compositionally biased region" description="Basic residues" evidence="12">
    <location>
        <begin position="385"/>
        <end position="394"/>
    </location>
</feature>
<dbReference type="CDD" id="cd18787">
    <property type="entry name" value="SF2_C_DEAD"/>
    <property type="match status" value="1"/>
</dbReference>
<dbReference type="PANTHER" id="PTHR47959:SF13">
    <property type="entry name" value="ATP-DEPENDENT RNA HELICASE RHLE"/>
    <property type="match status" value="1"/>
</dbReference>
<dbReference type="PROSITE" id="PS00039">
    <property type="entry name" value="DEAD_ATP_HELICASE"/>
    <property type="match status" value="1"/>
</dbReference>
<dbReference type="EMBL" id="FWXF01000001">
    <property type="protein sequence ID" value="SMC16734.1"/>
    <property type="molecule type" value="Genomic_DNA"/>
</dbReference>
<feature type="domain" description="Helicase C-terminal" evidence="14">
    <location>
        <begin position="230"/>
        <end position="380"/>
    </location>
</feature>
<dbReference type="Proteomes" id="UP000192783">
    <property type="component" value="Unassembled WGS sequence"/>
</dbReference>
<dbReference type="InterPro" id="IPR011545">
    <property type="entry name" value="DEAD/DEAH_box_helicase_dom"/>
</dbReference>
<evidence type="ECO:0000259" key="14">
    <source>
        <dbReference type="PROSITE" id="PS51194"/>
    </source>
</evidence>
<dbReference type="FunFam" id="3.40.50.300:FF:000108">
    <property type="entry name" value="ATP-dependent RNA helicase RhlE"/>
    <property type="match status" value="1"/>
</dbReference>
<evidence type="ECO:0000259" key="15">
    <source>
        <dbReference type="PROSITE" id="PS51195"/>
    </source>
</evidence>
<dbReference type="SUPFAM" id="SSF52540">
    <property type="entry name" value="P-loop containing nucleoside triphosphate hydrolases"/>
    <property type="match status" value="1"/>
</dbReference>
<dbReference type="SMART" id="SM00490">
    <property type="entry name" value="HELICc"/>
    <property type="match status" value="1"/>
</dbReference>
<evidence type="ECO:0000256" key="11">
    <source>
        <dbReference type="RuleBase" id="RU000492"/>
    </source>
</evidence>
<evidence type="ECO:0000256" key="7">
    <source>
        <dbReference type="ARBA" id="ARBA00038437"/>
    </source>
</evidence>
<name>A0A1W1WYK5_9BACT</name>
<dbReference type="EC" id="3.6.4.13" evidence="1"/>
<evidence type="ECO:0000256" key="1">
    <source>
        <dbReference type="ARBA" id="ARBA00012552"/>
    </source>
</evidence>
<comment type="similarity">
    <text evidence="7 11">Belongs to the DEAD box helicase family.</text>
</comment>
<organism evidence="16 17">
    <name type="scientific">Desulfacinum hydrothermale DSM 13146</name>
    <dbReference type="NCBI Taxonomy" id="1121390"/>
    <lineage>
        <taxon>Bacteria</taxon>
        <taxon>Pseudomonadati</taxon>
        <taxon>Thermodesulfobacteriota</taxon>
        <taxon>Syntrophobacteria</taxon>
        <taxon>Syntrophobacterales</taxon>
        <taxon>Syntrophobacteraceae</taxon>
        <taxon>Desulfacinum</taxon>
    </lineage>
</organism>
<gene>
    <name evidence="16" type="ORF">SAMN02746041_00152</name>
</gene>
<evidence type="ECO:0000256" key="5">
    <source>
        <dbReference type="ARBA" id="ARBA00022806"/>
    </source>
</evidence>
<dbReference type="CDD" id="cd00268">
    <property type="entry name" value="DEADc"/>
    <property type="match status" value="1"/>
</dbReference>
<dbReference type="GO" id="GO:0005829">
    <property type="term" value="C:cytosol"/>
    <property type="evidence" value="ECO:0007669"/>
    <property type="project" value="TreeGrafter"/>
</dbReference>
<keyword evidence="4 11" id="KW-0378">Hydrolase</keyword>
<keyword evidence="17" id="KW-1185">Reference proteome</keyword>
<dbReference type="GO" id="GO:0003676">
    <property type="term" value="F:nucleic acid binding"/>
    <property type="evidence" value="ECO:0007669"/>
    <property type="project" value="InterPro"/>
</dbReference>
<dbReference type="RefSeq" id="WP_212636776.1">
    <property type="nucleotide sequence ID" value="NZ_FWXF01000001.1"/>
</dbReference>
<dbReference type="PROSITE" id="PS51192">
    <property type="entry name" value="HELICASE_ATP_BIND_1"/>
    <property type="match status" value="1"/>
</dbReference>
<protein>
    <recommendedName>
        <fullName evidence="9">DEAD-box ATP-dependent RNA helicase RhpA</fullName>
        <ecNumber evidence="1">3.6.4.13</ecNumber>
    </recommendedName>
</protein>
<evidence type="ECO:0000256" key="6">
    <source>
        <dbReference type="ARBA" id="ARBA00022840"/>
    </source>
</evidence>
<evidence type="ECO:0000256" key="9">
    <source>
        <dbReference type="ARBA" id="ARBA00074363"/>
    </source>
</evidence>
<dbReference type="InterPro" id="IPR027417">
    <property type="entry name" value="P-loop_NTPase"/>
</dbReference>
<evidence type="ECO:0000256" key="12">
    <source>
        <dbReference type="SAM" id="MobiDB-lite"/>
    </source>
</evidence>
<keyword evidence="6 11" id="KW-0067">ATP-binding</keyword>
<dbReference type="InterPro" id="IPR050079">
    <property type="entry name" value="DEAD_box_RNA_helicase"/>
</dbReference>
<dbReference type="STRING" id="1121390.SAMN02746041_00152"/>
<dbReference type="GO" id="GO:0009266">
    <property type="term" value="P:response to temperature stimulus"/>
    <property type="evidence" value="ECO:0007669"/>
    <property type="project" value="UniProtKB-ARBA"/>
</dbReference>
<feature type="domain" description="DEAD-box RNA helicase Q" evidence="15">
    <location>
        <begin position="2"/>
        <end position="30"/>
    </location>
</feature>
<dbReference type="InterPro" id="IPR001650">
    <property type="entry name" value="Helicase_C-like"/>
</dbReference>
<proteinExistence type="inferred from homology"/>
<evidence type="ECO:0000313" key="17">
    <source>
        <dbReference type="Proteomes" id="UP000192783"/>
    </source>
</evidence>
<dbReference type="AlphaFoldDB" id="A0A1W1WYK5"/>
<reference evidence="16 17" key="1">
    <citation type="submission" date="2017-04" db="EMBL/GenBank/DDBJ databases">
        <authorList>
            <person name="Afonso C.L."/>
            <person name="Miller P.J."/>
            <person name="Scott M.A."/>
            <person name="Spackman E."/>
            <person name="Goraichik I."/>
            <person name="Dimitrov K.M."/>
            <person name="Suarez D.L."/>
            <person name="Swayne D.E."/>
        </authorList>
    </citation>
    <scope>NUCLEOTIDE SEQUENCE [LARGE SCALE GENOMIC DNA]</scope>
    <source>
        <strain evidence="16 17">DSM 13146</strain>
    </source>
</reference>
<dbReference type="GO" id="GO:0042255">
    <property type="term" value="P:ribosome assembly"/>
    <property type="evidence" value="ECO:0007669"/>
    <property type="project" value="UniProtKB-ARBA"/>
</dbReference>
<feature type="domain" description="Helicase ATP-binding" evidence="13">
    <location>
        <begin position="33"/>
        <end position="204"/>
    </location>
</feature>